<dbReference type="GeneID" id="6347878"/>
<protein>
    <submittedName>
        <fullName evidence="1">Uncharacterized protein</fullName>
    </submittedName>
</protein>
<proteinExistence type="predicted"/>
<dbReference type="RefSeq" id="XP_065958727.1">
    <property type="nucleotide sequence ID" value="XM_066110235.1"/>
</dbReference>
<name>A0A316ZJ56_9PLEO</name>
<comment type="caution">
    <text evidence="1">The sequence shown here is derived from an EMBL/GenBank/DDBJ whole genome shotgun (WGS) entry which is preliminary data.</text>
</comment>
<dbReference type="EMBL" id="NQIK02000019">
    <property type="protein sequence ID" value="KAF7564275.1"/>
    <property type="molecule type" value="Genomic_DNA"/>
</dbReference>
<feature type="non-terminal residue" evidence="1">
    <location>
        <position position="1"/>
    </location>
</feature>
<sequence length="146" mass="16576">MLSKLNTEAFVDQRKQLIATDTATLLELDSTIQVLNERHNPRSAVRQIDARLEPFILFIERYAKSVYFVTGCASGGHHLGSLRVLLEMASSASRYFQKGIDMLERLGSQVCLYARYEDLFEVDDHFATALASTYSDIIDVLRKARQ</sequence>
<gene>
    <name evidence="1" type="ORF">PtrM4_152980</name>
</gene>
<organism evidence="1 2">
    <name type="scientific">Pyrenophora tritici-repentis</name>
    <dbReference type="NCBI Taxonomy" id="45151"/>
    <lineage>
        <taxon>Eukaryota</taxon>
        <taxon>Fungi</taxon>
        <taxon>Dikarya</taxon>
        <taxon>Ascomycota</taxon>
        <taxon>Pezizomycotina</taxon>
        <taxon>Dothideomycetes</taxon>
        <taxon>Pleosporomycetidae</taxon>
        <taxon>Pleosporales</taxon>
        <taxon>Pleosporineae</taxon>
        <taxon>Pleosporaceae</taxon>
        <taxon>Pyrenophora</taxon>
    </lineage>
</organism>
<dbReference type="KEGG" id="ptrr:6347878"/>
<dbReference type="AlphaFoldDB" id="A0A316ZJ56"/>
<evidence type="ECO:0000313" key="2">
    <source>
        <dbReference type="Proteomes" id="UP000245464"/>
    </source>
</evidence>
<dbReference type="Proteomes" id="UP000245464">
    <property type="component" value="Unassembled WGS sequence"/>
</dbReference>
<reference evidence="1 2" key="1">
    <citation type="journal article" date="2018" name="BMC Genomics">
        <title>Comparative genomics of the wheat fungal pathogen Pyrenophora tritici-repentis reveals chromosomal variations and genome plasticity.</title>
        <authorList>
            <person name="Moolhuijzen P."/>
            <person name="See P.T."/>
            <person name="Hane J.K."/>
            <person name="Shi G."/>
            <person name="Liu Z."/>
            <person name="Oliver R.P."/>
            <person name="Moffat C.S."/>
        </authorList>
    </citation>
    <scope>NUCLEOTIDE SEQUENCE [LARGE SCALE GENOMIC DNA]</scope>
    <source>
        <strain evidence="1">M4</strain>
    </source>
</reference>
<accession>A0A316ZJ56</accession>
<evidence type="ECO:0000313" key="1">
    <source>
        <dbReference type="EMBL" id="KAF7564275.1"/>
    </source>
</evidence>